<proteinExistence type="predicted"/>
<protein>
    <submittedName>
        <fullName evidence="1">Uncharacterized protein</fullName>
    </submittedName>
</protein>
<accession>A0A427A8H3</accession>
<dbReference type="Proteomes" id="UP000287651">
    <property type="component" value="Unassembled WGS sequence"/>
</dbReference>
<dbReference type="SUPFAM" id="SSF53474">
    <property type="entry name" value="alpha/beta-Hydrolases"/>
    <property type="match status" value="1"/>
</dbReference>
<dbReference type="EMBL" id="AMZH03003379">
    <property type="protein sequence ID" value="RRT72522.1"/>
    <property type="molecule type" value="Genomic_DNA"/>
</dbReference>
<name>A0A427A8H3_ENSVE</name>
<dbReference type="Gene3D" id="3.40.50.1820">
    <property type="entry name" value="alpha/beta hydrolase"/>
    <property type="match status" value="1"/>
</dbReference>
<gene>
    <name evidence="1" type="ORF">B296_00026967</name>
</gene>
<organism evidence="1 2">
    <name type="scientific">Ensete ventricosum</name>
    <name type="common">Abyssinian banana</name>
    <name type="synonym">Musa ensete</name>
    <dbReference type="NCBI Taxonomy" id="4639"/>
    <lineage>
        <taxon>Eukaryota</taxon>
        <taxon>Viridiplantae</taxon>
        <taxon>Streptophyta</taxon>
        <taxon>Embryophyta</taxon>
        <taxon>Tracheophyta</taxon>
        <taxon>Spermatophyta</taxon>
        <taxon>Magnoliopsida</taxon>
        <taxon>Liliopsida</taxon>
        <taxon>Zingiberales</taxon>
        <taxon>Musaceae</taxon>
        <taxon>Ensete</taxon>
    </lineage>
</organism>
<evidence type="ECO:0000313" key="2">
    <source>
        <dbReference type="Proteomes" id="UP000287651"/>
    </source>
</evidence>
<sequence length="157" mass="17209">MLSVRRWYNGFITNTSFLIEVRSWDIDLGHYSHLTTGNRNEGIQHGLQYCWSFPGNIHSLGNFSSMHKLLNGTDQFKILSSASMPFWNIRNVVNGGSGNLIGRAVIEFCHNGPPVKNFISLGGPHAGTASVPLCGVSAHLAPSGYLKIPTVSIAFFF</sequence>
<dbReference type="InterPro" id="IPR029058">
    <property type="entry name" value="AB_hydrolase_fold"/>
</dbReference>
<dbReference type="AlphaFoldDB" id="A0A427A8H3"/>
<dbReference type="Pfam" id="PF02089">
    <property type="entry name" value="Palm_thioest"/>
    <property type="match status" value="1"/>
</dbReference>
<reference evidence="1 2" key="1">
    <citation type="journal article" date="2014" name="Agronomy (Basel)">
        <title>A Draft Genome Sequence for Ensete ventricosum, the Drought-Tolerant Tree Against Hunger.</title>
        <authorList>
            <person name="Harrison J."/>
            <person name="Moore K.A."/>
            <person name="Paszkiewicz K."/>
            <person name="Jones T."/>
            <person name="Grant M."/>
            <person name="Ambacheew D."/>
            <person name="Muzemil S."/>
            <person name="Studholme D.J."/>
        </authorList>
    </citation>
    <scope>NUCLEOTIDE SEQUENCE [LARGE SCALE GENOMIC DNA]</scope>
</reference>
<evidence type="ECO:0000313" key="1">
    <source>
        <dbReference type="EMBL" id="RRT72522.1"/>
    </source>
</evidence>
<comment type="caution">
    <text evidence="1">The sequence shown here is derived from an EMBL/GenBank/DDBJ whole genome shotgun (WGS) entry which is preliminary data.</text>
</comment>